<dbReference type="InterPro" id="IPR050109">
    <property type="entry name" value="HTH-type_TetR-like_transc_reg"/>
</dbReference>
<dbReference type="InterPro" id="IPR009057">
    <property type="entry name" value="Homeodomain-like_sf"/>
</dbReference>
<dbReference type="PANTHER" id="PTHR30055">
    <property type="entry name" value="HTH-TYPE TRANSCRIPTIONAL REGULATOR RUTR"/>
    <property type="match status" value="1"/>
</dbReference>
<comment type="caution">
    <text evidence="6">The sequence shown here is derived from an EMBL/GenBank/DDBJ whole genome shotgun (WGS) entry which is preliminary data.</text>
</comment>
<evidence type="ECO:0000256" key="2">
    <source>
        <dbReference type="ARBA" id="ARBA00023125"/>
    </source>
</evidence>
<reference evidence="6" key="1">
    <citation type="submission" date="2022-11" db="EMBL/GenBank/DDBJ databases">
        <title>Larsenimonas rhizosphaerae sp. nov., isolated from a tidal mudflat.</title>
        <authorList>
            <person name="Lee S.D."/>
            <person name="Kim I.S."/>
        </authorList>
    </citation>
    <scope>NUCLEOTIDE SEQUENCE</scope>
    <source>
        <strain evidence="6">GH2-1</strain>
    </source>
</reference>
<dbReference type="InterPro" id="IPR036271">
    <property type="entry name" value="Tet_transcr_reg_TetR-rel_C_sf"/>
</dbReference>
<evidence type="ECO:0000256" key="3">
    <source>
        <dbReference type="ARBA" id="ARBA00023163"/>
    </source>
</evidence>
<dbReference type="InterPro" id="IPR001647">
    <property type="entry name" value="HTH_TetR"/>
</dbReference>
<dbReference type="Gene3D" id="1.10.10.60">
    <property type="entry name" value="Homeodomain-like"/>
    <property type="match status" value="1"/>
</dbReference>
<dbReference type="PROSITE" id="PS50977">
    <property type="entry name" value="HTH_TETR_2"/>
    <property type="match status" value="1"/>
</dbReference>
<feature type="DNA-binding region" description="H-T-H motif" evidence="4">
    <location>
        <begin position="37"/>
        <end position="56"/>
    </location>
</feature>
<keyword evidence="1" id="KW-0805">Transcription regulation</keyword>
<dbReference type="Proteomes" id="UP001165678">
    <property type="component" value="Unassembled WGS sequence"/>
</dbReference>
<dbReference type="SUPFAM" id="SSF46689">
    <property type="entry name" value="Homeodomain-like"/>
    <property type="match status" value="1"/>
</dbReference>
<dbReference type="InterPro" id="IPR011075">
    <property type="entry name" value="TetR_C"/>
</dbReference>
<dbReference type="Pfam" id="PF16859">
    <property type="entry name" value="TetR_C_11"/>
    <property type="match status" value="1"/>
</dbReference>
<evidence type="ECO:0000313" key="6">
    <source>
        <dbReference type="EMBL" id="MCX2524762.1"/>
    </source>
</evidence>
<dbReference type="AlphaFoldDB" id="A0AA41ZGA9"/>
<dbReference type="GO" id="GO:0000976">
    <property type="term" value="F:transcription cis-regulatory region binding"/>
    <property type="evidence" value="ECO:0007669"/>
    <property type="project" value="TreeGrafter"/>
</dbReference>
<feature type="domain" description="HTH tetR-type" evidence="5">
    <location>
        <begin position="14"/>
        <end position="74"/>
    </location>
</feature>
<sequence length="186" mass="20390">MRTTTAVRPGGRSARVQQAVHDAVRQLADEVERDQLTIPLIAERAGVTPSTVYRRWGSLKELMAHVAAERLKPEAEPQDTGSLAGDLLAWAGEFMEDMVSLPGQQVLADALGSTDAALKGRCRQWQCDQVSLFLARAHARGEIVSCDIDTLLDLIMGPLTYRLSYAPDTVSESWLRRCIARALGSM</sequence>
<organism evidence="6 7">
    <name type="scientific">Larsenimonas rhizosphaerae</name>
    <dbReference type="NCBI Taxonomy" id="2944682"/>
    <lineage>
        <taxon>Bacteria</taxon>
        <taxon>Pseudomonadati</taxon>
        <taxon>Pseudomonadota</taxon>
        <taxon>Gammaproteobacteria</taxon>
        <taxon>Oceanospirillales</taxon>
        <taxon>Halomonadaceae</taxon>
        <taxon>Larsenimonas</taxon>
    </lineage>
</organism>
<dbReference type="RefSeq" id="WP_250939307.1">
    <property type="nucleotide sequence ID" value="NZ_JAMLJK010000004.1"/>
</dbReference>
<dbReference type="Pfam" id="PF00440">
    <property type="entry name" value="TetR_N"/>
    <property type="match status" value="1"/>
</dbReference>
<dbReference type="PANTHER" id="PTHR30055:SF148">
    <property type="entry name" value="TETR-FAMILY TRANSCRIPTIONAL REGULATOR"/>
    <property type="match status" value="1"/>
</dbReference>
<proteinExistence type="predicted"/>
<keyword evidence="3" id="KW-0804">Transcription</keyword>
<dbReference type="Gene3D" id="1.10.357.10">
    <property type="entry name" value="Tetracycline Repressor, domain 2"/>
    <property type="match status" value="1"/>
</dbReference>
<accession>A0AA41ZGA9</accession>
<keyword evidence="2 4" id="KW-0238">DNA-binding</keyword>
<name>A0AA41ZGA9_9GAMM</name>
<dbReference type="GO" id="GO:0003700">
    <property type="term" value="F:DNA-binding transcription factor activity"/>
    <property type="evidence" value="ECO:0007669"/>
    <property type="project" value="TreeGrafter"/>
</dbReference>
<evidence type="ECO:0000256" key="4">
    <source>
        <dbReference type="PROSITE-ProRule" id="PRU00335"/>
    </source>
</evidence>
<protein>
    <submittedName>
        <fullName evidence="6">TetR/AcrR family transcriptional regulator</fullName>
    </submittedName>
</protein>
<evidence type="ECO:0000256" key="1">
    <source>
        <dbReference type="ARBA" id="ARBA00023015"/>
    </source>
</evidence>
<gene>
    <name evidence="6" type="ORF">OQ287_10980</name>
</gene>
<dbReference type="EMBL" id="JAPIVE010000003">
    <property type="protein sequence ID" value="MCX2524762.1"/>
    <property type="molecule type" value="Genomic_DNA"/>
</dbReference>
<evidence type="ECO:0000259" key="5">
    <source>
        <dbReference type="PROSITE" id="PS50977"/>
    </source>
</evidence>
<evidence type="ECO:0000313" key="7">
    <source>
        <dbReference type="Proteomes" id="UP001165678"/>
    </source>
</evidence>
<dbReference type="SUPFAM" id="SSF48498">
    <property type="entry name" value="Tetracyclin repressor-like, C-terminal domain"/>
    <property type="match status" value="1"/>
</dbReference>
<keyword evidence="7" id="KW-1185">Reference proteome</keyword>